<keyword evidence="2" id="KW-0808">Transferase</keyword>
<keyword evidence="8" id="KW-1185">Reference proteome</keyword>
<evidence type="ECO:0000313" key="7">
    <source>
        <dbReference type="EMBL" id="KAK7271030.1"/>
    </source>
</evidence>
<feature type="domain" description="O-methyltransferase dimerisation" evidence="6">
    <location>
        <begin position="20"/>
        <end position="108"/>
    </location>
</feature>
<dbReference type="PROSITE" id="PS51683">
    <property type="entry name" value="SAM_OMT_II"/>
    <property type="match status" value="1"/>
</dbReference>
<dbReference type="Proteomes" id="UP001359559">
    <property type="component" value="Unassembled WGS sequence"/>
</dbReference>
<dbReference type="SUPFAM" id="SSF53335">
    <property type="entry name" value="S-adenosyl-L-methionine-dependent methyltransferases"/>
    <property type="match status" value="1"/>
</dbReference>
<dbReference type="InterPro" id="IPR012967">
    <property type="entry name" value="COMT_dimerisation"/>
</dbReference>
<feature type="domain" description="O-methyltransferase C-terminal" evidence="5">
    <location>
        <begin position="132"/>
        <end position="336"/>
    </location>
</feature>
<dbReference type="InterPro" id="IPR001077">
    <property type="entry name" value="COMT_C"/>
</dbReference>
<evidence type="ECO:0000259" key="6">
    <source>
        <dbReference type="Pfam" id="PF08100"/>
    </source>
</evidence>
<dbReference type="GO" id="GO:0046983">
    <property type="term" value="F:protein dimerization activity"/>
    <property type="evidence" value="ECO:0007669"/>
    <property type="project" value="InterPro"/>
</dbReference>
<dbReference type="CDD" id="cd02440">
    <property type="entry name" value="AdoMet_MTases"/>
    <property type="match status" value="1"/>
</dbReference>
<dbReference type="Gene3D" id="3.40.50.150">
    <property type="entry name" value="Vaccinia Virus protein VP39"/>
    <property type="match status" value="1"/>
</dbReference>
<evidence type="ECO:0000313" key="8">
    <source>
        <dbReference type="Proteomes" id="UP001359559"/>
    </source>
</evidence>
<dbReference type="PANTHER" id="PTHR11746">
    <property type="entry name" value="O-METHYLTRANSFERASE"/>
    <property type="match status" value="1"/>
</dbReference>
<sequence>MGSIFTENEACLTALLLCTKQVFPAVLNGAIELNLFEIIGKEKTMVSASEIASKMPTHQQHSELPERLERVLRLLASHSLLNSTTRTNADGRNERIYGLSPVGKYFVSDQENVSNLAPFTSVICSQAMSRVWPNFKDVIIDEDIDLFKKVHGEPFYQFTQRDTTMNQVFNKAMNELCTLDMRSIFQAYTGFEGISTLVDVGGGTGRMLSMITSMYPSMKGINFDLPHVVEKAPTFPGVEHVGGDMYESVPQGDAMMLKAVLHNWSDEKCISLLKNCHKSLPQNGKVIVVDFIVPETSGSDVSKIVSITDNLMFVTVGGRERTKDEFEALAKSSGFSRCEVVCTTFTALAVLELYK</sequence>
<dbReference type="Pfam" id="PF00891">
    <property type="entry name" value="Methyltransf_2"/>
    <property type="match status" value="1"/>
</dbReference>
<dbReference type="InterPro" id="IPR036388">
    <property type="entry name" value="WH-like_DNA-bd_sf"/>
</dbReference>
<dbReference type="SUPFAM" id="SSF46785">
    <property type="entry name" value="Winged helix' DNA-binding domain"/>
    <property type="match status" value="1"/>
</dbReference>
<dbReference type="EMBL" id="JAYKXN010000007">
    <property type="protein sequence ID" value="KAK7271030.1"/>
    <property type="molecule type" value="Genomic_DNA"/>
</dbReference>
<evidence type="ECO:0000256" key="3">
    <source>
        <dbReference type="ARBA" id="ARBA00022691"/>
    </source>
</evidence>
<evidence type="ECO:0000259" key="5">
    <source>
        <dbReference type="Pfam" id="PF00891"/>
    </source>
</evidence>
<comment type="caution">
    <text evidence="7">The sequence shown here is derived from an EMBL/GenBank/DDBJ whole genome shotgun (WGS) entry which is preliminary data.</text>
</comment>
<dbReference type="InterPro" id="IPR029063">
    <property type="entry name" value="SAM-dependent_MTases_sf"/>
</dbReference>
<dbReference type="Pfam" id="PF08100">
    <property type="entry name" value="Dimerisation"/>
    <property type="match status" value="1"/>
</dbReference>
<gene>
    <name evidence="7" type="ORF">RJT34_26615</name>
</gene>
<dbReference type="FunFam" id="3.40.50.150:FF:000596">
    <property type="entry name" value="Caffeic acid O-methyltransferase"/>
    <property type="match status" value="1"/>
</dbReference>
<evidence type="ECO:0000256" key="1">
    <source>
        <dbReference type="ARBA" id="ARBA00022603"/>
    </source>
</evidence>
<dbReference type="FunFam" id="1.10.10.10:FF:000357">
    <property type="entry name" value="Caffeic acid 3-O-methyltransferase"/>
    <property type="match status" value="1"/>
</dbReference>
<protein>
    <submittedName>
        <fullName evidence="7">Uncharacterized protein</fullName>
    </submittedName>
</protein>
<evidence type="ECO:0000256" key="2">
    <source>
        <dbReference type="ARBA" id="ARBA00022679"/>
    </source>
</evidence>
<dbReference type="Gene3D" id="1.10.10.10">
    <property type="entry name" value="Winged helix-like DNA-binding domain superfamily/Winged helix DNA-binding domain"/>
    <property type="match status" value="1"/>
</dbReference>
<accession>A0AAN9IBN4</accession>
<dbReference type="GO" id="GO:0008757">
    <property type="term" value="F:S-adenosylmethionine-dependent methyltransferase activity"/>
    <property type="evidence" value="ECO:0007669"/>
    <property type="project" value="UniProtKB-ARBA"/>
</dbReference>
<name>A0AAN9IBN4_CLITE</name>
<dbReference type="GO" id="GO:0008171">
    <property type="term" value="F:O-methyltransferase activity"/>
    <property type="evidence" value="ECO:0007669"/>
    <property type="project" value="InterPro"/>
</dbReference>
<evidence type="ECO:0000256" key="4">
    <source>
        <dbReference type="PIRSR" id="PIRSR005739-1"/>
    </source>
</evidence>
<proteinExistence type="predicted"/>
<dbReference type="InterPro" id="IPR036390">
    <property type="entry name" value="WH_DNA-bd_sf"/>
</dbReference>
<reference evidence="7 8" key="1">
    <citation type="submission" date="2024-01" db="EMBL/GenBank/DDBJ databases">
        <title>The genomes of 5 underutilized Papilionoideae crops provide insights into root nodulation and disease resistance.</title>
        <authorList>
            <person name="Yuan L."/>
        </authorList>
    </citation>
    <scope>NUCLEOTIDE SEQUENCE [LARGE SCALE GENOMIC DNA]</scope>
    <source>
        <strain evidence="7">LY-2023</strain>
        <tissue evidence="7">Leaf</tissue>
    </source>
</reference>
<feature type="active site" description="Proton acceptor" evidence="4">
    <location>
        <position position="262"/>
    </location>
</feature>
<organism evidence="7 8">
    <name type="scientific">Clitoria ternatea</name>
    <name type="common">Butterfly pea</name>
    <dbReference type="NCBI Taxonomy" id="43366"/>
    <lineage>
        <taxon>Eukaryota</taxon>
        <taxon>Viridiplantae</taxon>
        <taxon>Streptophyta</taxon>
        <taxon>Embryophyta</taxon>
        <taxon>Tracheophyta</taxon>
        <taxon>Spermatophyta</taxon>
        <taxon>Magnoliopsida</taxon>
        <taxon>eudicotyledons</taxon>
        <taxon>Gunneridae</taxon>
        <taxon>Pentapetalae</taxon>
        <taxon>rosids</taxon>
        <taxon>fabids</taxon>
        <taxon>Fabales</taxon>
        <taxon>Fabaceae</taxon>
        <taxon>Papilionoideae</taxon>
        <taxon>50 kb inversion clade</taxon>
        <taxon>NPAAA clade</taxon>
        <taxon>indigoferoid/millettioid clade</taxon>
        <taxon>Phaseoleae</taxon>
        <taxon>Clitoria</taxon>
    </lineage>
</organism>
<keyword evidence="3" id="KW-0949">S-adenosyl-L-methionine</keyword>
<dbReference type="PIRSF" id="PIRSF005739">
    <property type="entry name" value="O-mtase"/>
    <property type="match status" value="1"/>
</dbReference>
<dbReference type="InterPro" id="IPR016461">
    <property type="entry name" value="COMT-like"/>
</dbReference>
<dbReference type="AlphaFoldDB" id="A0AAN9IBN4"/>
<keyword evidence="1" id="KW-0489">Methyltransferase</keyword>
<dbReference type="GO" id="GO:0032259">
    <property type="term" value="P:methylation"/>
    <property type="evidence" value="ECO:0007669"/>
    <property type="project" value="UniProtKB-KW"/>
</dbReference>